<reference evidence="5 6" key="1">
    <citation type="submission" date="2021-04" db="EMBL/GenBank/DDBJ databases">
        <authorList>
            <person name="Pira H."/>
            <person name="Risdian C."/>
            <person name="Wink J."/>
        </authorList>
    </citation>
    <scope>NUCLEOTIDE SEQUENCE [LARGE SCALE GENOMIC DNA]</scope>
    <source>
        <strain evidence="5 6">WH53</strain>
    </source>
</reference>
<dbReference type="PANTHER" id="PTHR44942:SF4">
    <property type="entry name" value="METHYLTRANSFERASE TYPE 11 DOMAIN-CONTAINING PROTEIN"/>
    <property type="match status" value="1"/>
</dbReference>
<comment type="caution">
    <text evidence="5">The sequence shown here is derived from an EMBL/GenBank/DDBJ whole genome shotgun (WGS) entry which is preliminary data.</text>
</comment>
<dbReference type="InterPro" id="IPR013216">
    <property type="entry name" value="Methyltransf_11"/>
</dbReference>
<dbReference type="CDD" id="cd02440">
    <property type="entry name" value="AdoMet_MTases"/>
    <property type="match status" value="1"/>
</dbReference>
<name>A0ABS5ZC62_9GAMM</name>
<evidence type="ECO:0000256" key="2">
    <source>
        <dbReference type="ARBA" id="ARBA00022603"/>
    </source>
</evidence>
<dbReference type="InterPro" id="IPR029063">
    <property type="entry name" value="SAM-dependent_MTases_sf"/>
</dbReference>
<evidence type="ECO:0000313" key="5">
    <source>
        <dbReference type="EMBL" id="MBU2711463.1"/>
    </source>
</evidence>
<keyword evidence="2 5" id="KW-0489">Methyltransferase</keyword>
<dbReference type="GO" id="GO:0032259">
    <property type="term" value="P:methylation"/>
    <property type="evidence" value="ECO:0007669"/>
    <property type="project" value="UniProtKB-KW"/>
</dbReference>
<evidence type="ECO:0000259" key="4">
    <source>
        <dbReference type="Pfam" id="PF08241"/>
    </source>
</evidence>
<dbReference type="Pfam" id="PF08241">
    <property type="entry name" value="Methyltransf_11"/>
    <property type="match status" value="1"/>
</dbReference>
<dbReference type="Gene3D" id="3.40.50.150">
    <property type="entry name" value="Vaccinia Virus protein VP39"/>
    <property type="match status" value="1"/>
</dbReference>
<evidence type="ECO:0000256" key="1">
    <source>
        <dbReference type="ARBA" id="ARBA00008361"/>
    </source>
</evidence>
<dbReference type="InterPro" id="IPR051052">
    <property type="entry name" value="Diverse_substrate_MTase"/>
</dbReference>
<accession>A0ABS5ZC62</accession>
<dbReference type="PANTHER" id="PTHR44942">
    <property type="entry name" value="METHYLTRANSF_11 DOMAIN-CONTAINING PROTEIN"/>
    <property type="match status" value="1"/>
</dbReference>
<feature type="domain" description="Methyltransferase type 11" evidence="4">
    <location>
        <begin position="53"/>
        <end position="146"/>
    </location>
</feature>
<dbReference type="EMBL" id="JAGSOY010000020">
    <property type="protein sequence ID" value="MBU2711463.1"/>
    <property type="molecule type" value="Genomic_DNA"/>
</dbReference>
<evidence type="ECO:0000256" key="3">
    <source>
        <dbReference type="ARBA" id="ARBA00022679"/>
    </source>
</evidence>
<dbReference type="GO" id="GO:0008168">
    <property type="term" value="F:methyltransferase activity"/>
    <property type="evidence" value="ECO:0007669"/>
    <property type="project" value="UniProtKB-KW"/>
</dbReference>
<sequence>MHKYIKRDPGYIDIFNRIAPLYDQKYGQDCVTAQTKVFNWATNSYSTAPAKILDIGCGTGTLLQQLSNFWPESQVIGLDPAQAMIEQASKKLPHAKFITKKAETIPLANNTIDLVICTTSFGHLRNQLSVLKEINRVLCHSGIFILAEHCPPNFFVKFFLYIIQRLPNLKALPDIKVLLKKSGLTPIQEEITDDHFIILKSIK</sequence>
<dbReference type="RefSeq" id="WP_215819624.1">
    <property type="nucleotide sequence ID" value="NZ_JAGSOY010000020.1"/>
</dbReference>
<gene>
    <name evidence="5" type="ORF">KCG35_10365</name>
</gene>
<comment type="similarity">
    <text evidence="1">Belongs to the methyltransferase superfamily.</text>
</comment>
<evidence type="ECO:0000313" key="6">
    <source>
        <dbReference type="Proteomes" id="UP000690515"/>
    </source>
</evidence>
<keyword evidence="6" id="KW-1185">Reference proteome</keyword>
<protein>
    <submittedName>
        <fullName evidence="5">Methyltransferase domain-containing protein</fullName>
    </submittedName>
</protein>
<dbReference type="SUPFAM" id="SSF53335">
    <property type="entry name" value="S-adenosyl-L-methionine-dependent methyltransferases"/>
    <property type="match status" value="1"/>
</dbReference>
<proteinExistence type="inferred from homology"/>
<organism evidence="5 6">
    <name type="scientific">Zooshikella harenae</name>
    <dbReference type="NCBI Taxonomy" id="2827238"/>
    <lineage>
        <taxon>Bacteria</taxon>
        <taxon>Pseudomonadati</taxon>
        <taxon>Pseudomonadota</taxon>
        <taxon>Gammaproteobacteria</taxon>
        <taxon>Oceanospirillales</taxon>
        <taxon>Zooshikellaceae</taxon>
        <taxon>Zooshikella</taxon>
    </lineage>
</organism>
<keyword evidence="3" id="KW-0808">Transferase</keyword>
<dbReference type="Proteomes" id="UP000690515">
    <property type="component" value="Unassembled WGS sequence"/>
</dbReference>